<evidence type="ECO:0000313" key="3">
    <source>
        <dbReference type="Proteomes" id="UP001578633"/>
    </source>
</evidence>
<dbReference type="RefSeq" id="XP_069308469.1">
    <property type="nucleotide sequence ID" value="XM_069450702.1"/>
</dbReference>
<gene>
    <name evidence="2" type="ORF">ACET3X_004491</name>
</gene>
<evidence type="ECO:0000313" key="2">
    <source>
        <dbReference type="EMBL" id="KAL1797885.1"/>
    </source>
</evidence>
<keyword evidence="1" id="KW-0472">Membrane</keyword>
<comment type="caution">
    <text evidence="2">The sequence shown here is derived from an EMBL/GenBank/DDBJ whole genome shotgun (WGS) entry which is preliminary data.</text>
</comment>
<sequence>MVDTAITVFISKAVHYQIGYTPHNLKACHDPVGLESQRPPGTNESFFAAAGRLNGTVASPTKMCVEFVKEMQLGITCSFFYALLSFLGYMSTLIAARKMRRDNESILDLTKEVASMTAAGAARIKSAIAVT</sequence>
<proteinExistence type="predicted"/>
<dbReference type="GeneID" id="96084813"/>
<protein>
    <submittedName>
        <fullName evidence="2">Uncharacterized protein</fullName>
    </submittedName>
</protein>
<keyword evidence="3" id="KW-1185">Reference proteome</keyword>
<reference evidence="2 3" key="1">
    <citation type="submission" date="2024-09" db="EMBL/GenBank/DDBJ databases">
        <title>T2T genomes of carrot and Alternaria dauci and their utility for understanding host-pathogen interaction during carrot leaf blight disease.</title>
        <authorList>
            <person name="Liu W."/>
            <person name="Xu S."/>
            <person name="Ou C."/>
            <person name="Liu X."/>
            <person name="Zhuang F."/>
            <person name="Deng X.W."/>
        </authorList>
    </citation>
    <scope>NUCLEOTIDE SEQUENCE [LARGE SCALE GENOMIC DNA]</scope>
    <source>
        <strain evidence="2 3">A2016</strain>
    </source>
</reference>
<dbReference type="Proteomes" id="UP001578633">
    <property type="component" value="Chromosome 3"/>
</dbReference>
<accession>A0ABR3UPA7</accession>
<name>A0ABR3UPA7_9PLEO</name>
<evidence type="ECO:0000256" key="1">
    <source>
        <dbReference type="SAM" id="Phobius"/>
    </source>
</evidence>
<organism evidence="2 3">
    <name type="scientific">Alternaria dauci</name>
    <dbReference type="NCBI Taxonomy" id="48095"/>
    <lineage>
        <taxon>Eukaryota</taxon>
        <taxon>Fungi</taxon>
        <taxon>Dikarya</taxon>
        <taxon>Ascomycota</taxon>
        <taxon>Pezizomycotina</taxon>
        <taxon>Dothideomycetes</taxon>
        <taxon>Pleosporomycetidae</taxon>
        <taxon>Pleosporales</taxon>
        <taxon>Pleosporineae</taxon>
        <taxon>Pleosporaceae</taxon>
        <taxon>Alternaria</taxon>
        <taxon>Alternaria sect. Porri</taxon>
    </lineage>
</organism>
<keyword evidence="1" id="KW-1133">Transmembrane helix</keyword>
<dbReference type="EMBL" id="JBHGVX010000003">
    <property type="protein sequence ID" value="KAL1797885.1"/>
    <property type="molecule type" value="Genomic_DNA"/>
</dbReference>
<feature type="transmembrane region" description="Helical" evidence="1">
    <location>
        <begin position="73"/>
        <end position="96"/>
    </location>
</feature>
<keyword evidence="1" id="KW-0812">Transmembrane</keyword>